<evidence type="ECO:0000313" key="4">
    <source>
        <dbReference type="WBParaSite" id="SRAE_X000208200.1"/>
    </source>
</evidence>
<sequence length="93" mass="11443">MIMSIKFSPIFFLLFININYVFLYDANRNKGDIKIIYISQWNIKIIKDLFRYNDADHMDISNKMIHIPFHNMERRNIRRYGCRFKFCRIIESV</sequence>
<dbReference type="AlphaFoldDB" id="A0A090KYQ0"/>
<dbReference type="WBParaSite" id="SRAE_X000208200.1">
    <property type="protein sequence ID" value="SRAE_X000208200.1"/>
    <property type="gene ID" value="WBGene00267660"/>
</dbReference>
<dbReference type="CTD" id="36385154"/>
<accession>A0A090KYQ0</accession>
<evidence type="ECO:0000313" key="3">
    <source>
        <dbReference type="Proteomes" id="UP000035682"/>
    </source>
</evidence>
<evidence type="ECO:0000256" key="1">
    <source>
        <dbReference type="SAM" id="Phobius"/>
    </source>
</evidence>
<reference evidence="3" key="1">
    <citation type="submission" date="2014-09" db="EMBL/GenBank/DDBJ databases">
        <authorList>
            <person name="Martin A.A."/>
        </authorList>
    </citation>
    <scope>NUCLEOTIDE SEQUENCE</scope>
    <source>
        <strain evidence="3">ED321</strain>
    </source>
</reference>
<name>A0A090KYQ0_STRRB</name>
<protein>
    <submittedName>
        <fullName evidence="2 4">Uncharacterized protein</fullName>
    </submittedName>
</protein>
<dbReference type="RefSeq" id="XP_024499553.1">
    <property type="nucleotide sequence ID" value="XM_024643762.1"/>
</dbReference>
<dbReference type="EMBL" id="LN609398">
    <property type="protein sequence ID" value="CEF60344.1"/>
    <property type="molecule type" value="Genomic_DNA"/>
</dbReference>
<evidence type="ECO:0000313" key="5">
    <source>
        <dbReference type="WormBase" id="SRAE_X000208200"/>
    </source>
</evidence>
<proteinExistence type="predicted"/>
<dbReference type="Proteomes" id="UP000035682">
    <property type="component" value="Unplaced"/>
</dbReference>
<keyword evidence="1" id="KW-0812">Transmembrane</keyword>
<keyword evidence="3" id="KW-1185">Reference proteome</keyword>
<gene>
    <name evidence="2 4 5" type="ORF">SRAE_X000208200</name>
</gene>
<dbReference type="GeneID" id="36385154"/>
<keyword evidence="1" id="KW-1133">Transmembrane helix</keyword>
<evidence type="ECO:0000313" key="2">
    <source>
        <dbReference type="EMBL" id="CEF60344.1"/>
    </source>
</evidence>
<reference evidence="2" key="2">
    <citation type="submission" date="2014-09" db="EMBL/GenBank/DDBJ databases">
        <authorList>
            <person name="Aslett A.Martin."/>
        </authorList>
    </citation>
    <scope>NUCLEOTIDE SEQUENCE</scope>
    <source>
        <strain evidence="2">ED321 Heterogonic</strain>
    </source>
</reference>
<reference evidence="4" key="3">
    <citation type="submission" date="2020-12" db="UniProtKB">
        <authorList>
            <consortium name="WormBaseParasite"/>
        </authorList>
    </citation>
    <scope>IDENTIFICATION</scope>
</reference>
<organism evidence="2">
    <name type="scientific">Strongyloides ratti</name>
    <name type="common">Parasitic roundworm</name>
    <dbReference type="NCBI Taxonomy" id="34506"/>
    <lineage>
        <taxon>Eukaryota</taxon>
        <taxon>Metazoa</taxon>
        <taxon>Ecdysozoa</taxon>
        <taxon>Nematoda</taxon>
        <taxon>Chromadorea</taxon>
        <taxon>Rhabditida</taxon>
        <taxon>Tylenchina</taxon>
        <taxon>Panagrolaimomorpha</taxon>
        <taxon>Strongyloidoidea</taxon>
        <taxon>Strongyloididae</taxon>
        <taxon>Strongyloides</taxon>
    </lineage>
</organism>
<dbReference type="WormBase" id="SRAE_X000208200">
    <property type="protein sequence ID" value="SRP09134"/>
    <property type="gene ID" value="WBGene00267660"/>
</dbReference>
<feature type="transmembrane region" description="Helical" evidence="1">
    <location>
        <begin position="6"/>
        <end position="24"/>
    </location>
</feature>
<keyword evidence="1" id="KW-0472">Membrane</keyword>